<comment type="caution">
    <text evidence="1">The sequence shown here is derived from an EMBL/GenBank/DDBJ whole genome shotgun (WGS) entry which is preliminary data.</text>
</comment>
<dbReference type="EMBL" id="VJMI01011902">
    <property type="protein sequence ID" value="KAF0751536.1"/>
    <property type="molecule type" value="Genomic_DNA"/>
</dbReference>
<dbReference type="InterPro" id="IPR036465">
    <property type="entry name" value="vWFA_dom_sf"/>
</dbReference>
<dbReference type="Gene3D" id="3.40.50.410">
    <property type="entry name" value="von Willebrand factor, type A domain"/>
    <property type="match status" value="1"/>
</dbReference>
<evidence type="ECO:0000313" key="1">
    <source>
        <dbReference type="EMBL" id="KAF0751536.1"/>
    </source>
</evidence>
<organism evidence="1 2">
    <name type="scientific">Aphanomyces astaci</name>
    <name type="common">Crayfish plague agent</name>
    <dbReference type="NCBI Taxonomy" id="112090"/>
    <lineage>
        <taxon>Eukaryota</taxon>
        <taxon>Sar</taxon>
        <taxon>Stramenopiles</taxon>
        <taxon>Oomycota</taxon>
        <taxon>Saprolegniomycetes</taxon>
        <taxon>Saprolegniales</taxon>
        <taxon>Verrucalvaceae</taxon>
        <taxon>Aphanomyces</taxon>
    </lineage>
</organism>
<reference evidence="1 2" key="1">
    <citation type="submission" date="2019-06" db="EMBL/GenBank/DDBJ databases">
        <title>Genomics analysis of Aphanomyces spp. identifies a new class of oomycete effector associated with host adaptation.</title>
        <authorList>
            <person name="Gaulin E."/>
        </authorList>
    </citation>
    <scope>NUCLEOTIDE SEQUENCE [LARGE SCALE GENOMIC DNA]</scope>
    <source>
        <strain evidence="1 2">E</strain>
    </source>
</reference>
<sequence>MVVCPDVDDPAAPVPARAWLLPVHSPNALEKIQELQDLIMTLFSNDAKNQSVSGAAVTSAVDSLLTSGGMYIDLARISSFTGCVCGVGCCHGFSLVLVTFGRGFD</sequence>
<dbReference type="Proteomes" id="UP000469452">
    <property type="component" value="Unassembled WGS sequence"/>
</dbReference>
<dbReference type="AlphaFoldDB" id="A0A6A5AFF7"/>
<protein>
    <submittedName>
        <fullName evidence="1">Uncharacterized protein</fullName>
    </submittedName>
</protein>
<accession>A0A6A5AFF7</accession>
<evidence type="ECO:0000313" key="2">
    <source>
        <dbReference type="Proteomes" id="UP000469452"/>
    </source>
</evidence>
<proteinExistence type="predicted"/>
<gene>
    <name evidence="1" type="ORF">AaE_006342</name>
</gene>
<name>A0A6A5AFF7_APHAT</name>